<dbReference type="Proteomes" id="UP000199052">
    <property type="component" value="Unassembled WGS sequence"/>
</dbReference>
<dbReference type="Gene3D" id="2.60.40.10">
    <property type="entry name" value="Immunoglobulins"/>
    <property type="match status" value="1"/>
</dbReference>
<feature type="signal peptide" evidence="3">
    <location>
        <begin position="1"/>
        <end position="25"/>
    </location>
</feature>
<sequence length="690" mass="74219">MKSVGKLGSQLLVSLLMVVSFVVLTDGTASAHRDGCHRWHSCPSDSGSYVCGDLGYTSECPKEAPDVEVPEFDPVPEVDDDPPVAPDLAEPVSGKGGKVSIAVSAERGSSIVVKGEDGSVVARGTGTGRPSKITFTAPTGEHTYTAEATDSSGNTSEASSPASITVDADKPELGPVTVTAARPEKLFSRIAFATEVGAKWTVTVAGSSQRAQGVAEGQVQADLWLPNGTYAVQVAARDAVGNVSTAKQRLVVSVPAPAVEIRRTTVDKVVPAVFEVAGSPRSQGTVVVPGADPARFKIGPDGRAAVSMKLEDGRYARATAQLTDWQGRKASAATGPFVIDTTPPRLSYKVDPESAKKGVLALKVATERNAHVELSGTLGGSRLRLNLRPDAAGVAKVNRSSEAGEYKLTLFAVDAAGNSTTTPVPVSIEAPLTLGGILALLVLMALVLLGIVLLWSRRARWAAWREKRRQAAAQRAQRRVEEATREAYRRALSDYEAARHSYVAEENAWVQRRRQLSSLLETAKYENGSPSNHAVDKLRSGERVLLTTTVAMLEERRKQGSKYLAETGSGRVVVTDRRVVFEGQKKREWAFDKLEYTHSAGPNALLMKVANRQALSGIRFVSDVERNRLLLEIAVADFSGRRHEVIRRVEGELAAHDRTRPQEPIRPEPPLTPGLEEPRNDRYSEAQALR</sequence>
<feature type="compositionally biased region" description="Polar residues" evidence="1">
    <location>
        <begin position="146"/>
        <end position="163"/>
    </location>
</feature>
<feature type="region of interest" description="Disordered" evidence="1">
    <location>
        <begin position="653"/>
        <end position="690"/>
    </location>
</feature>
<dbReference type="GO" id="GO:0005975">
    <property type="term" value="P:carbohydrate metabolic process"/>
    <property type="evidence" value="ECO:0007669"/>
    <property type="project" value="UniProtKB-ARBA"/>
</dbReference>
<dbReference type="EMBL" id="FOOI01000023">
    <property type="protein sequence ID" value="SFH59007.1"/>
    <property type="molecule type" value="Genomic_DNA"/>
</dbReference>
<keyword evidence="2" id="KW-1133">Transmembrane helix</keyword>
<evidence type="ECO:0008006" key="6">
    <source>
        <dbReference type="Google" id="ProtNLM"/>
    </source>
</evidence>
<keyword evidence="2" id="KW-0812">Transmembrane</keyword>
<feature type="compositionally biased region" description="Basic and acidic residues" evidence="1">
    <location>
        <begin position="653"/>
        <end position="666"/>
    </location>
</feature>
<proteinExistence type="predicted"/>
<accession>A0A1I3B9M5</accession>
<gene>
    <name evidence="4" type="ORF">SAMN05421678_12313</name>
</gene>
<name>A0A1I3B9M5_9ACTN</name>
<protein>
    <recommendedName>
        <fullName evidence="6">Ig-like domain (Group 3)</fullName>
    </recommendedName>
</protein>
<evidence type="ECO:0000256" key="2">
    <source>
        <dbReference type="SAM" id="Phobius"/>
    </source>
</evidence>
<dbReference type="AlphaFoldDB" id="A0A1I3B9M5"/>
<keyword evidence="2" id="KW-0472">Membrane</keyword>
<reference evidence="4 5" key="1">
    <citation type="submission" date="2016-10" db="EMBL/GenBank/DDBJ databases">
        <authorList>
            <person name="de Groot N.N."/>
        </authorList>
    </citation>
    <scope>NUCLEOTIDE SEQUENCE [LARGE SCALE GENOMIC DNA]</scope>
    <source>
        <strain evidence="4 5">CPCC 202808</strain>
    </source>
</reference>
<organism evidence="4 5">
    <name type="scientific">Actinopolymorpha cephalotaxi</name>
    <dbReference type="NCBI Taxonomy" id="504797"/>
    <lineage>
        <taxon>Bacteria</taxon>
        <taxon>Bacillati</taxon>
        <taxon>Actinomycetota</taxon>
        <taxon>Actinomycetes</taxon>
        <taxon>Propionibacteriales</taxon>
        <taxon>Actinopolymorphaceae</taxon>
        <taxon>Actinopolymorpha</taxon>
    </lineage>
</organism>
<feature type="chain" id="PRO_5039145081" description="Ig-like domain (Group 3)" evidence="3">
    <location>
        <begin position="26"/>
        <end position="690"/>
    </location>
</feature>
<dbReference type="STRING" id="504797.SAMN05421678_12313"/>
<evidence type="ECO:0000313" key="4">
    <source>
        <dbReference type="EMBL" id="SFH59007.1"/>
    </source>
</evidence>
<evidence type="ECO:0000256" key="3">
    <source>
        <dbReference type="SAM" id="SignalP"/>
    </source>
</evidence>
<evidence type="ECO:0000256" key="1">
    <source>
        <dbReference type="SAM" id="MobiDB-lite"/>
    </source>
</evidence>
<keyword evidence="3" id="KW-0732">Signal</keyword>
<feature type="transmembrane region" description="Helical" evidence="2">
    <location>
        <begin position="432"/>
        <end position="455"/>
    </location>
</feature>
<evidence type="ECO:0000313" key="5">
    <source>
        <dbReference type="Proteomes" id="UP000199052"/>
    </source>
</evidence>
<dbReference type="InterPro" id="IPR013783">
    <property type="entry name" value="Ig-like_fold"/>
</dbReference>
<feature type="region of interest" description="Disordered" evidence="1">
    <location>
        <begin position="122"/>
        <end position="169"/>
    </location>
</feature>